<sequence length="83" mass="8747">MDALDIFALIVLLVLAATIAGGALLLGYLPGRIARKRSHPQADAVAACGWIGLLTGGLLLPVAYVWAFLEVPADSQKRMESDT</sequence>
<evidence type="ECO:0000256" key="1">
    <source>
        <dbReference type="SAM" id="Phobius"/>
    </source>
</evidence>
<keyword evidence="1" id="KW-0812">Transmembrane</keyword>
<gene>
    <name evidence="2" type="ORF">FYK55_14265</name>
</gene>
<dbReference type="RefSeq" id="WP_150077210.1">
    <property type="nucleotide sequence ID" value="NZ_VWOX01000007.1"/>
</dbReference>
<feature type="transmembrane region" description="Helical" evidence="1">
    <location>
        <begin position="50"/>
        <end position="69"/>
    </location>
</feature>
<protein>
    <submittedName>
        <fullName evidence="2">DUF3302 domain-containing protein</fullName>
    </submittedName>
</protein>
<accession>A0A5M6D5C7</accession>
<name>A0A5M6D5C7_9BACT</name>
<evidence type="ECO:0000313" key="3">
    <source>
        <dbReference type="Proteomes" id="UP000324479"/>
    </source>
</evidence>
<comment type="caution">
    <text evidence="2">The sequence shown here is derived from an EMBL/GenBank/DDBJ whole genome shotgun (WGS) entry which is preliminary data.</text>
</comment>
<feature type="transmembrane region" description="Helical" evidence="1">
    <location>
        <begin position="6"/>
        <end position="29"/>
    </location>
</feature>
<dbReference type="EMBL" id="VWOX01000007">
    <property type="protein sequence ID" value="KAA5542691.1"/>
    <property type="molecule type" value="Genomic_DNA"/>
</dbReference>
<reference evidence="2 3" key="1">
    <citation type="submission" date="2019-08" db="EMBL/GenBank/DDBJ databases">
        <authorList>
            <person name="Dhanesh K."/>
            <person name="Kumar G."/>
            <person name="Sasikala C."/>
            <person name="Venkata Ramana C."/>
        </authorList>
    </citation>
    <scope>NUCLEOTIDE SEQUENCE [LARGE SCALE GENOMIC DNA]</scope>
    <source>
        <strain evidence="2 3">JC645</strain>
    </source>
</reference>
<keyword evidence="3" id="KW-1185">Reference proteome</keyword>
<keyword evidence="1" id="KW-0472">Membrane</keyword>
<dbReference type="InterPro" id="IPR011223">
    <property type="entry name" value="UCP028770"/>
</dbReference>
<proteinExistence type="predicted"/>
<dbReference type="AlphaFoldDB" id="A0A5M6D5C7"/>
<keyword evidence="1" id="KW-1133">Transmembrane helix</keyword>
<organism evidence="2 3">
    <name type="scientific">Roseiconus nitratireducens</name>
    <dbReference type="NCBI Taxonomy" id="2605748"/>
    <lineage>
        <taxon>Bacteria</taxon>
        <taxon>Pseudomonadati</taxon>
        <taxon>Planctomycetota</taxon>
        <taxon>Planctomycetia</taxon>
        <taxon>Pirellulales</taxon>
        <taxon>Pirellulaceae</taxon>
        <taxon>Roseiconus</taxon>
    </lineage>
</organism>
<dbReference type="Pfam" id="PF11742">
    <property type="entry name" value="DUF3302"/>
    <property type="match status" value="1"/>
</dbReference>
<dbReference type="Proteomes" id="UP000324479">
    <property type="component" value="Unassembled WGS sequence"/>
</dbReference>
<evidence type="ECO:0000313" key="2">
    <source>
        <dbReference type="EMBL" id="KAA5542691.1"/>
    </source>
</evidence>